<gene>
    <name evidence="1" type="ORF">E2562_006639</name>
</gene>
<dbReference type="EMBL" id="SPHZ02000003">
    <property type="protein sequence ID" value="KAF0923659.1"/>
    <property type="molecule type" value="Genomic_DNA"/>
</dbReference>
<keyword evidence="2" id="KW-1185">Reference proteome</keyword>
<comment type="caution">
    <text evidence="1">The sequence shown here is derived from an EMBL/GenBank/DDBJ whole genome shotgun (WGS) entry which is preliminary data.</text>
</comment>
<protein>
    <submittedName>
        <fullName evidence="1">Uncharacterized protein</fullName>
    </submittedName>
</protein>
<dbReference type="Proteomes" id="UP000479710">
    <property type="component" value="Unassembled WGS sequence"/>
</dbReference>
<evidence type="ECO:0000313" key="1">
    <source>
        <dbReference type="EMBL" id="KAF0923659.1"/>
    </source>
</evidence>
<organism evidence="1 2">
    <name type="scientific">Oryza meyeriana var. granulata</name>
    <dbReference type="NCBI Taxonomy" id="110450"/>
    <lineage>
        <taxon>Eukaryota</taxon>
        <taxon>Viridiplantae</taxon>
        <taxon>Streptophyta</taxon>
        <taxon>Embryophyta</taxon>
        <taxon>Tracheophyta</taxon>
        <taxon>Spermatophyta</taxon>
        <taxon>Magnoliopsida</taxon>
        <taxon>Liliopsida</taxon>
        <taxon>Poales</taxon>
        <taxon>Poaceae</taxon>
        <taxon>BOP clade</taxon>
        <taxon>Oryzoideae</taxon>
        <taxon>Oryzeae</taxon>
        <taxon>Oryzinae</taxon>
        <taxon>Oryza</taxon>
        <taxon>Oryza meyeriana</taxon>
    </lineage>
</organism>
<sequence>MASGSSRRGSRQSVASELAAARISKLEAAAQIDELRGSCGLAQIVTAPLPPSQQRPLGERQWWHPHGCVTSDYRIQDLVAKWEEGGARRVSSSCACAPRPCGASVAQCRTAYHLG</sequence>
<dbReference type="AlphaFoldDB" id="A0A6G1EFX5"/>
<reference evidence="1 2" key="1">
    <citation type="submission" date="2019-11" db="EMBL/GenBank/DDBJ databases">
        <title>Whole genome sequence of Oryza granulata.</title>
        <authorList>
            <person name="Li W."/>
        </authorList>
    </citation>
    <scope>NUCLEOTIDE SEQUENCE [LARGE SCALE GENOMIC DNA]</scope>
    <source>
        <strain evidence="2">cv. Menghai</strain>
        <tissue evidence="1">Leaf</tissue>
    </source>
</reference>
<proteinExistence type="predicted"/>
<name>A0A6G1EFX5_9ORYZ</name>
<evidence type="ECO:0000313" key="2">
    <source>
        <dbReference type="Proteomes" id="UP000479710"/>
    </source>
</evidence>
<accession>A0A6G1EFX5</accession>